<evidence type="ECO:0000313" key="9">
    <source>
        <dbReference type="Proteomes" id="UP000311008"/>
    </source>
</evidence>
<feature type="active site" description="Proton acceptor" evidence="7">
    <location>
        <position position="93"/>
    </location>
</feature>
<organism evidence="8 9">
    <name type="scientific">Methylophilus medardicus</name>
    <dbReference type="NCBI Taxonomy" id="2588534"/>
    <lineage>
        <taxon>Bacteria</taxon>
        <taxon>Pseudomonadati</taxon>
        <taxon>Pseudomonadota</taxon>
        <taxon>Betaproteobacteria</taxon>
        <taxon>Nitrosomonadales</taxon>
        <taxon>Methylophilaceae</taxon>
        <taxon>Methylophilus</taxon>
    </lineage>
</organism>
<evidence type="ECO:0000256" key="4">
    <source>
        <dbReference type="ARBA" id="ARBA00023270"/>
    </source>
</evidence>
<dbReference type="InterPro" id="IPR007565">
    <property type="entry name" value="4HFCP_synth"/>
</dbReference>
<keyword evidence="4" id="KW-0704">Schiff base</keyword>
<reference evidence="9" key="1">
    <citation type="journal article" date="2019" name="ISME J.">
        <title>Evolution in action: habitat transition from sediment to the pelagial leads to genome streamlining in Methylophilaceae.</title>
        <authorList>
            <person name="Salcher M."/>
            <person name="Schaefle D."/>
            <person name="Kaspar M."/>
            <person name="Neuenschwander S.M."/>
            <person name="Ghai R."/>
        </authorList>
    </citation>
    <scope>NUCLEOTIDE SEQUENCE [LARGE SCALE GENOMIC DNA]</scope>
    <source>
        <strain evidence="9">MMS-M-51</strain>
    </source>
</reference>
<feature type="active site" description="Schiff-base intermediate with substrate" evidence="7">
    <location>
        <position position="27"/>
    </location>
</feature>
<dbReference type="EMBL" id="CP040946">
    <property type="protein sequence ID" value="QDC44047.1"/>
    <property type="molecule type" value="Genomic_DNA"/>
</dbReference>
<dbReference type="EC" id="4.2.3.153" evidence="2"/>
<dbReference type="AlphaFoldDB" id="A0A5B8CS11"/>
<name>A0A5B8CS11_9PROT</name>
<dbReference type="OrthoDB" id="2111523at2"/>
<comment type="catalytic activity">
    <reaction evidence="6">
        <text>2 D-glyceraldehyde 3-phosphate = 4-(hydroxymethyl)-2-furancarboxaldehyde phosphate + phosphate + 2 H2O</text>
        <dbReference type="Rhea" id="RHEA:43536"/>
        <dbReference type="ChEBI" id="CHEBI:15377"/>
        <dbReference type="ChEBI" id="CHEBI:43474"/>
        <dbReference type="ChEBI" id="CHEBI:59776"/>
        <dbReference type="ChEBI" id="CHEBI:83407"/>
        <dbReference type="EC" id="4.2.3.153"/>
    </reaction>
</comment>
<sequence>MQALVSVHSVPEVELVLAAGISLIDLKETSHGALAALDLTTSKAIVVAVNQFRQQTSQTDIVISATVGDDCDSPTTLHQRIDDRLHIGVEVIKLPMVIWGQLGYQATIDHFLKLRVPLIAVMTPASMAAENMHEQLKWLAQQKYWGVMVDTQDKSNTLTALVSISALQGFVQVAKSLGLFVGIAGGLQLAHFETLAALNPDYLGFRSGLCAQGQRAQALLPEKVDALASRVSQIC</sequence>
<dbReference type="PIRSF" id="PIRSF015957">
    <property type="entry name" value="UCP015957"/>
    <property type="match status" value="1"/>
</dbReference>
<dbReference type="RefSeq" id="WP_140003388.1">
    <property type="nucleotide sequence ID" value="NZ_CP040946.1"/>
</dbReference>
<proteinExistence type="predicted"/>
<evidence type="ECO:0000256" key="3">
    <source>
        <dbReference type="ARBA" id="ARBA00023239"/>
    </source>
</evidence>
<evidence type="ECO:0000256" key="1">
    <source>
        <dbReference type="ARBA" id="ARBA00003810"/>
    </source>
</evidence>
<evidence type="ECO:0000256" key="2">
    <source>
        <dbReference type="ARBA" id="ARBA00012553"/>
    </source>
</evidence>
<evidence type="ECO:0000313" key="8">
    <source>
        <dbReference type="EMBL" id="QDC44047.1"/>
    </source>
</evidence>
<gene>
    <name evidence="8" type="ORF">FIU01_05595</name>
</gene>
<evidence type="ECO:0000256" key="6">
    <source>
        <dbReference type="ARBA" id="ARBA00047628"/>
    </source>
</evidence>
<keyword evidence="9" id="KW-1185">Reference proteome</keyword>
<accession>A0A5B8CS11</accession>
<evidence type="ECO:0000256" key="5">
    <source>
        <dbReference type="ARBA" id="ARBA00032523"/>
    </source>
</evidence>
<dbReference type="Proteomes" id="UP000311008">
    <property type="component" value="Chromosome"/>
</dbReference>
<comment type="function">
    <text evidence="1">Catalyzes the formation of 4-(hydroxymethyl)-2-furancarboxaldehyde phosphate (4-HFC-P) from two molecules of glyceraldehyde-3-P (GA-3-P).</text>
</comment>
<protein>
    <recommendedName>
        <fullName evidence="2">(5-formylfuran-3-yl)methyl phosphate synthase</fullName>
        <ecNumber evidence="2">4.2.3.153</ecNumber>
    </recommendedName>
    <alternativeName>
        <fullName evidence="5">4-(hydroxymethyl)-2-furancarboxaldehyde-phosphate synthase</fullName>
    </alternativeName>
</protein>
<evidence type="ECO:0000256" key="7">
    <source>
        <dbReference type="PIRSR" id="PIRSR015957-1"/>
    </source>
</evidence>
<keyword evidence="3" id="KW-0456">Lyase</keyword>
<dbReference type="Pfam" id="PF04476">
    <property type="entry name" value="4HFCP_synth"/>
    <property type="match status" value="1"/>
</dbReference>
<dbReference type="KEGG" id="mmec:FIU01_05595"/>
<dbReference type="GO" id="GO:0016829">
    <property type="term" value="F:lyase activity"/>
    <property type="evidence" value="ECO:0007669"/>
    <property type="project" value="UniProtKB-KW"/>
</dbReference>